<gene>
    <name evidence="5" type="ORF">OCOJLMKI_2854</name>
</gene>
<evidence type="ECO:0000256" key="2">
    <source>
        <dbReference type="ARBA" id="ARBA00029447"/>
    </source>
</evidence>
<evidence type="ECO:0000259" key="4">
    <source>
        <dbReference type="PROSITE" id="PS50111"/>
    </source>
</evidence>
<accession>A0ABQ4RYI3</accession>
<name>A0ABQ4RYI3_9HYPH</name>
<dbReference type="EMBL" id="BPQP01000042">
    <property type="protein sequence ID" value="GJD95641.1"/>
    <property type="molecule type" value="Genomic_DNA"/>
</dbReference>
<dbReference type="SUPFAM" id="SSF58104">
    <property type="entry name" value="Methyl-accepting chemotaxis protein (MCP) signaling domain"/>
    <property type="match status" value="1"/>
</dbReference>
<evidence type="ECO:0000256" key="3">
    <source>
        <dbReference type="PROSITE-ProRule" id="PRU00284"/>
    </source>
</evidence>
<dbReference type="PANTHER" id="PTHR32089">
    <property type="entry name" value="METHYL-ACCEPTING CHEMOTAXIS PROTEIN MCPB"/>
    <property type="match status" value="1"/>
</dbReference>
<comment type="similarity">
    <text evidence="2">Belongs to the methyl-accepting chemotaxis (MCP) protein family.</text>
</comment>
<dbReference type="Pfam" id="PF00015">
    <property type="entry name" value="MCPsignal"/>
    <property type="match status" value="1"/>
</dbReference>
<evidence type="ECO:0000256" key="1">
    <source>
        <dbReference type="ARBA" id="ARBA00023224"/>
    </source>
</evidence>
<dbReference type="PROSITE" id="PS50111">
    <property type="entry name" value="CHEMOTAXIS_TRANSDUC_2"/>
    <property type="match status" value="1"/>
</dbReference>
<evidence type="ECO:0000313" key="5">
    <source>
        <dbReference type="EMBL" id="GJD95641.1"/>
    </source>
</evidence>
<dbReference type="PANTHER" id="PTHR32089:SF112">
    <property type="entry name" value="LYSOZYME-LIKE PROTEIN-RELATED"/>
    <property type="match status" value="1"/>
</dbReference>
<dbReference type="Proteomes" id="UP001055125">
    <property type="component" value="Unassembled WGS sequence"/>
</dbReference>
<dbReference type="Gene3D" id="1.10.287.950">
    <property type="entry name" value="Methyl-accepting chemotaxis protein"/>
    <property type="match status" value="1"/>
</dbReference>
<protein>
    <submittedName>
        <fullName evidence="5">Methyl-accepting chemotaxis protein</fullName>
    </submittedName>
</protein>
<dbReference type="InterPro" id="IPR004090">
    <property type="entry name" value="Chemotax_Me-accpt_rcpt"/>
</dbReference>
<evidence type="ECO:0000313" key="6">
    <source>
        <dbReference type="Proteomes" id="UP001055125"/>
    </source>
</evidence>
<dbReference type="SMART" id="SM00283">
    <property type="entry name" value="MA"/>
    <property type="match status" value="1"/>
</dbReference>
<reference evidence="5" key="1">
    <citation type="journal article" date="2021" name="Front. Microbiol.">
        <title>Comprehensive Comparative Genomics and Phenotyping of Methylobacterium Species.</title>
        <authorList>
            <person name="Alessa O."/>
            <person name="Ogura Y."/>
            <person name="Fujitani Y."/>
            <person name="Takami H."/>
            <person name="Hayashi T."/>
            <person name="Sahin N."/>
            <person name="Tani A."/>
        </authorList>
    </citation>
    <scope>NUCLEOTIDE SEQUENCE</scope>
    <source>
        <strain evidence="5">DSM 19015</strain>
    </source>
</reference>
<comment type="caution">
    <text evidence="5">The sequence shown here is derived from an EMBL/GenBank/DDBJ whole genome shotgun (WGS) entry which is preliminary data.</text>
</comment>
<proteinExistence type="inferred from homology"/>
<keyword evidence="6" id="KW-1185">Reference proteome</keyword>
<keyword evidence="1 3" id="KW-0807">Transducer</keyword>
<sequence>MAEAAATADLVHELSAAASQIGDVVAMISTIAGQTNLLALNATIEAARAGEAGRGFAVVATGVKELAAQTSRATDKIGGQITRIQGSTGQTVAAITGIADRIREISGMAVVITDAVDQQGAATQEIVRNVAQAASGVGDVTSNISGVASAVEETGQAARQVLDSASELSRQSGHLSAEVARFLATVRAA</sequence>
<feature type="domain" description="Methyl-accepting transducer" evidence="4">
    <location>
        <begin position="1"/>
        <end position="169"/>
    </location>
</feature>
<dbReference type="InterPro" id="IPR004089">
    <property type="entry name" value="MCPsignal_dom"/>
</dbReference>
<organism evidence="5 6">
    <name type="scientific">Methylobacterium iners</name>
    <dbReference type="NCBI Taxonomy" id="418707"/>
    <lineage>
        <taxon>Bacteria</taxon>
        <taxon>Pseudomonadati</taxon>
        <taxon>Pseudomonadota</taxon>
        <taxon>Alphaproteobacteria</taxon>
        <taxon>Hyphomicrobiales</taxon>
        <taxon>Methylobacteriaceae</taxon>
        <taxon>Methylobacterium</taxon>
    </lineage>
</organism>
<reference evidence="5" key="2">
    <citation type="submission" date="2021-08" db="EMBL/GenBank/DDBJ databases">
        <authorList>
            <person name="Tani A."/>
            <person name="Ola A."/>
            <person name="Ogura Y."/>
            <person name="Katsura K."/>
            <person name="Hayashi T."/>
        </authorList>
    </citation>
    <scope>NUCLEOTIDE SEQUENCE</scope>
    <source>
        <strain evidence="5">DSM 19015</strain>
    </source>
</reference>
<dbReference type="PRINTS" id="PR00260">
    <property type="entry name" value="CHEMTRNSDUCR"/>
</dbReference>